<feature type="transmembrane region" description="Helical" evidence="8">
    <location>
        <begin position="47"/>
        <end position="69"/>
    </location>
</feature>
<dbReference type="InterPro" id="IPR002771">
    <property type="entry name" value="Multi_antbiot-R_MarC"/>
</dbReference>
<evidence type="ECO:0000256" key="1">
    <source>
        <dbReference type="ARBA" id="ARBA00004429"/>
    </source>
</evidence>
<keyword evidence="5 8" id="KW-0812">Transmembrane</keyword>
<gene>
    <name evidence="9" type="ORF">SAMN05216198_0711</name>
</gene>
<evidence type="ECO:0000256" key="3">
    <source>
        <dbReference type="ARBA" id="ARBA00022475"/>
    </source>
</evidence>
<keyword evidence="4" id="KW-0997">Cell inner membrane</keyword>
<evidence type="ECO:0000256" key="5">
    <source>
        <dbReference type="ARBA" id="ARBA00022692"/>
    </source>
</evidence>
<dbReference type="GO" id="GO:0005886">
    <property type="term" value="C:plasma membrane"/>
    <property type="evidence" value="ECO:0007669"/>
    <property type="project" value="UniProtKB-SubCell"/>
</dbReference>
<dbReference type="RefSeq" id="WP_090272054.1">
    <property type="nucleotide sequence ID" value="NZ_LT629748.1"/>
</dbReference>
<keyword evidence="3" id="KW-1003">Cell membrane</keyword>
<dbReference type="NCBIfam" id="NF008228">
    <property type="entry name" value="PRK10995.1"/>
    <property type="match status" value="1"/>
</dbReference>
<organism evidence="9 10">
    <name type="scientific">Halopseudomonas litoralis</name>
    <dbReference type="NCBI Taxonomy" id="797277"/>
    <lineage>
        <taxon>Bacteria</taxon>
        <taxon>Pseudomonadati</taxon>
        <taxon>Pseudomonadota</taxon>
        <taxon>Gammaproteobacteria</taxon>
        <taxon>Pseudomonadales</taxon>
        <taxon>Pseudomonadaceae</taxon>
        <taxon>Halopseudomonas</taxon>
    </lineage>
</organism>
<accession>A0A1H1MS54</accession>
<dbReference type="Proteomes" id="UP000243426">
    <property type="component" value="Chromosome I"/>
</dbReference>
<name>A0A1H1MS54_9GAMM</name>
<comment type="subcellular location">
    <subcellularLocation>
        <location evidence="1">Cell inner membrane</location>
        <topology evidence="1">Multi-pass membrane protein</topology>
    </subcellularLocation>
    <subcellularLocation>
        <location evidence="8">Cell membrane</location>
        <topology evidence="8">Multi-pass membrane protein</topology>
    </subcellularLocation>
</comment>
<dbReference type="OrthoDB" id="21094at2"/>
<dbReference type="NCBIfam" id="TIGR00427">
    <property type="entry name" value="NAAT family transporter"/>
    <property type="match status" value="1"/>
</dbReference>
<protein>
    <recommendedName>
        <fullName evidence="8">UPF0056 membrane protein</fullName>
    </recommendedName>
</protein>
<evidence type="ECO:0000313" key="9">
    <source>
        <dbReference type="EMBL" id="SDR89691.1"/>
    </source>
</evidence>
<dbReference type="EMBL" id="LT629748">
    <property type="protein sequence ID" value="SDR89691.1"/>
    <property type="molecule type" value="Genomic_DNA"/>
</dbReference>
<feature type="transmembrane region" description="Helical" evidence="8">
    <location>
        <begin position="81"/>
        <end position="101"/>
    </location>
</feature>
<feature type="transmembrane region" description="Helical" evidence="8">
    <location>
        <begin position="200"/>
        <end position="218"/>
    </location>
</feature>
<evidence type="ECO:0000256" key="7">
    <source>
        <dbReference type="ARBA" id="ARBA00023136"/>
    </source>
</evidence>
<dbReference type="PANTHER" id="PTHR33508:SF2">
    <property type="entry name" value="UPF0056 INNER MEMBRANE PROTEIN MARC"/>
    <property type="match status" value="1"/>
</dbReference>
<feature type="transmembrane region" description="Helical" evidence="8">
    <location>
        <begin position="158"/>
        <end position="179"/>
    </location>
</feature>
<evidence type="ECO:0000256" key="2">
    <source>
        <dbReference type="ARBA" id="ARBA00009784"/>
    </source>
</evidence>
<feature type="transmembrane region" description="Helical" evidence="8">
    <location>
        <begin position="12"/>
        <end position="35"/>
    </location>
</feature>
<evidence type="ECO:0000313" key="10">
    <source>
        <dbReference type="Proteomes" id="UP000243426"/>
    </source>
</evidence>
<evidence type="ECO:0000256" key="8">
    <source>
        <dbReference type="RuleBase" id="RU362048"/>
    </source>
</evidence>
<dbReference type="AlphaFoldDB" id="A0A1H1MS54"/>
<proteinExistence type="inferred from homology"/>
<feature type="transmembrane region" description="Helical" evidence="8">
    <location>
        <begin position="122"/>
        <end position="146"/>
    </location>
</feature>
<dbReference type="PANTHER" id="PTHR33508">
    <property type="entry name" value="UPF0056 MEMBRANE PROTEIN YHCE"/>
    <property type="match status" value="1"/>
</dbReference>
<sequence>MDQVIELFTVVGLGVALMLPLANPLTSVTLLLSLGRTLSIQERNRQITQATIYVVAIMLITYFAGHWVMQSFGISIPGLRIAGGLIVAFIGFTMLFPTHAVDEIPEAEANAEAAARRKPINIAFVPLALPGTAGPGTIAFIISAAASTRPGTVPYSTLTLMLAPVIVFIVLGAIFWVCLRYAGRIVKLIGEGGVEAIARVMGFLLVCMGVQFLINGILEIVTQYGA</sequence>
<keyword evidence="6 8" id="KW-1133">Transmembrane helix</keyword>
<dbReference type="Pfam" id="PF01914">
    <property type="entry name" value="MarC"/>
    <property type="match status" value="1"/>
</dbReference>
<evidence type="ECO:0000256" key="4">
    <source>
        <dbReference type="ARBA" id="ARBA00022519"/>
    </source>
</evidence>
<dbReference type="STRING" id="797277.SAMN05216198_0711"/>
<keyword evidence="7 8" id="KW-0472">Membrane</keyword>
<reference evidence="10" key="1">
    <citation type="submission" date="2016-10" db="EMBL/GenBank/DDBJ databases">
        <authorList>
            <person name="Varghese N."/>
            <person name="Submissions S."/>
        </authorList>
    </citation>
    <scope>NUCLEOTIDE SEQUENCE [LARGE SCALE GENOMIC DNA]</scope>
    <source>
        <strain evidence="10">2SM5</strain>
    </source>
</reference>
<comment type="similarity">
    <text evidence="2 8">Belongs to the UPF0056 (MarC) family.</text>
</comment>
<evidence type="ECO:0000256" key="6">
    <source>
        <dbReference type="ARBA" id="ARBA00022989"/>
    </source>
</evidence>
<keyword evidence="10" id="KW-1185">Reference proteome</keyword>